<keyword evidence="2" id="KW-1185">Reference proteome</keyword>
<name>A0A928VPQ2_9CYAN</name>
<dbReference type="EMBL" id="JADEXQ010000065">
    <property type="protein sequence ID" value="MBE9031482.1"/>
    <property type="molecule type" value="Genomic_DNA"/>
</dbReference>
<dbReference type="RefSeq" id="WP_264326310.1">
    <property type="nucleotide sequence ID" value="NZ_JADEXQ010000065.1"/>
</dbReference>
<sequence length="130" mass="14735">MTTAQALRTEFDFSLPRGFVDSSGQVHSTGRMRMATARDELLAHKHRHVKSYPEYLSLVLLSQVITQLGEIKDITPEDLENMFTQDMAFLKDFYNRINQTGSMNIAVQCPKCDHNFELELALSGELLATP</sequence>
<dbReference type="AlphaFoldDB" id="A0A928VPQ2"/>
<comment type="caution">
    <text evidence="1">The sequence shown here is derived from an EMBL/GenBank/DDBJ whole genome shotgun (WGS) entry which is preliminary data.</text>
</comment>
<evidence type="ECO:0000313" key="1">
    <source>
        <dbReference type="EMBL" id="MBE9031482.1"/>
    </source>
</evidence>
<reference evidence="1" key="1">
    <citation type="submission" date="2020-10" db="EMBL/GenBank/DDBJ databases">
        <authorList>
            <person name="Castelo-Branco R."/>
            <person name="Eusebio N."/>
            <person name="Adriana R."/>
            <person name="Vieira A."/>
            <person name="Brugerolle De Fraissinette N."/>
            <person name="Rezende De Castro R."/>
            <person name="Schneider M.P."/>
            <person name="Vasconcelos V."/>
            <person name="Leao P.N."/>
        </authorList>
    </citation>
    <scope>NUCLEOTIDE SEQUENCE</scope>
    <source>
        <strain evidence="1">LEGE 11480</strain>
    </source>
</reference>
<gene>
    <name evidence="1" type="ORF">IQ266_17250</name>
</gene>
<organism evidence="1 2">
    <name type="scientific">Romeriopsis navalis LEGE 11480</name>
    <dbReference type="NCBI Taxonomy" id="2777977"/>
    <lineage>
        <taxon>Bacteria</taxon>
        <taxon>Bacillati</taxon>
        <taxon>Cyanobacteriota</taxon>
        <taxon>Cyanophyceae</taxon>
        <taxon>Leptolyngbyales</taxon>
        <taxon>Leptolyngbyaceae</taxon>
        <taxon>Romeriopsis</taxon>
        <taxon>Romeriopsis navalis</taxon>
    </lineage>
</organism>
<accession>A0A928VPQ2</accession>
<protein>
    <submittedName>
        <fullName evidence="1">Phage tail assembly protein</fullName>
    </submittedName>
</protein>
<evidence type="ECO:0000313" key="2">
    <source>
        <dbReference type="Proteomes" id="UP000625316"/>
    </source>
</evidence>
<dbReference type="Proteomes" id="UP000625316">
    <property type="component" value="Unassembled WGS sequence"/>
</dbReference>
<proteinExistence type="predicted"/>